<organism evidence="3 4">
    <name type="scientific">Pythium insidiosum</name>
    <name type="common">Pythiosis disease agent</name>
    <dbReference type="NCBI Taxonomy" id="114742"/>
    <lineage>
        <taxon>Eukaryota</taxon>
        <taxon>Sar</taxon>
        <taxon>Stramenopiles</taxon>
        <taxon>Oomycota</taxon>
        <taxon>Peronosporomycetes</taxon>
        <taxon>Pythiales</taxon>
        <taxon>Pythiaceae</taxon>
        <taxon>Pythium</taxon>
    </lineage>
</organism>
<dbReference type="Gene3D" id="3.40.50.1910">
    <property type="match status" value="2"/>
</dbReference>
<keyword evidence="4" id="KW-1185">Reference proteome</keyword>
<dbReference type="Gene3D" id="1.25.40.850">
    <property type="match status" value="1"/>
</dbReference>
<comment type="caution">
    <text evidence="3">The sequence shown here is derived from an EMBL/GenBank/DDBJ whole genome shotgun (WGS) entry which is preliminary data.</text>
</comment>
<comment type="similarity">
    <text evidence="1">Belongs to the STXBP/unc-18/SEC1 family.</text>
</comment>
<feature type="region of interest" description="Disordered" evidence="2">
    <location>
        <begin position="529"/>
        <end position="559"/>
    </location>
</feature>
<dbReference type="InterPro" id="IPR043155">
    <property type="entry name" value="VPS33_dom3b"/>
</dbReference>
<accession>A0AAD5LNE8</accession>
<dbReference type="InterPro" id="IPR043127">
    <property type="entry name" value="Sec-1-like_dom3a"/>
</dbReference>
<dbReference type="EMBL" id="JAKCXM010000025">
    <property type="protein sequence ID" value="KAJ0407052.1"/>
    <property type="molecule type" value="Genomic_DNA"/>
</dbReference>
<dbReference type="Gene3D" id="3.90.830.10">
    <property type="entry name" value="Syntaxin Binding Protein 1, Chain A, domain 2"/>
    <property type="match status" value="1"/>
</dbReference>
<evidence type="ECO:0000313" key="3">
    <source>
        <dbReference type="EMBL" id="KAJ0407052.1"/>
    </source>
</evidence>
<dbReference type="InterPro" id="IPR027482">
    <property type="entry name" value="Sec1-like_dom2"/>
</dbReference>
<reference evidence="3" key="1">
    <citation type="submission" date="2021-12" db="EMBL/GenBank/DDBJ databases">
        <title>Prjna785345.</title>
        <authorList>
            <person name="Rujirawat T."/>
            <person name="Krajaejun T."/>
        </authorList>
    </citation>
    <scope>NUCLEOTIDE SEQUENCE</scope>
    <source>
        <strain evidence="3">Pi057C3</strain>
    </source>
</reference>
<sequence>MLHDALQRDAIAAFQRAIATAADGAQSVRLIVDVSLQVVLEVLAHGAGGKQVFDALHISRIVAVDCARMTPDQVRVQLGLVAAGPASPVWPADVMTVLLLPPTLSVVRLLAATLAPSVTSEPLPCCALWMPRATPECALEMERQGLAGLVREGELSVGLLPVDRDVLSLAQEHVFAELYVHGQQHGLTQVARSLLALAALDANGDARDGPARFPSVVALGPFAQRVAHMLSMASSLSPSPSRRHLPPFDRVVLIDRMEDPLTMLLTPMTYEGLLDVLVGMTHGVVSYDRETEDDEADGADDGVRRVKLILNHRDDIFDEIRDVNINQLLSRRLAAIARRLVRQVRGHRQGPAANAAADDTPVASATLAQLTALLQKVPQLVSQKRSLAHHLELVAQIQRRSQDLALQRCVEAETAILSTGLKRRGLKRGATSGDAERLLEEVLLREPPLLDVFDVLRLLCLTTLTTGGLRDDRLQWYRQQLTHTFGYDVLPLLLQLEQLGLLSTRSTGLDYPKRRRELALLRGVIVEEEEDDDEEENGKRRQARDSERDQADDKAPDDIHFMFPTTGYAPMSVRLVQRALGLKFQRSSASHSRRDSTSTSAGASRVLVYFVGGVTVAELAAFRLLNRTQRECQFVVATTAIANGSRLLRSIGQR</sequence>
<evidence type="ECO:0000313" key="4">
    <source>
        <dbReference type="Proteomes" id="UP001209570"/>
    </source>
</evidence>
<dbReference type="SUPFAM" id="SSF56815">
    <property type="entry name" value="Sec1/munc18-like (SM) proteins"/>
    <property type="match status" value="1"/>
</dbReference>
<feature type="compositionally biased region" description="Basic and acidic residues" evidence="2">
    <location>
        <begin position="537"/>
        <end position="559"/>
    </location>
</feature>
<name>A0AAD5LNE8_PYTIN</name>
<evidence type="ECO:0000256" key="1">
    <source>
        <dbReference type="ARBA" id="ARBA00009884"/>
    </source>
</evidence>
<dbReference type="GO" id="GO:0016192">
    <property type="term" value="P:vesicle-mediated transport"/>
    <property type="evidence" value="ECO:0007669"/>
    <property type="project" value="InterPro"/>
</dbReference>
<protein>
    <recommendedName>
        <fullName evidence="5">Vacuolar protein sorting-associated protein</fullName>
    </recommendedName>
</protein>
<dbReference type="Proteomes" id="UP001209570">
    <property type="component" value="Unassembled WGS sequence"/>
</dbReference>
<dbReference type="PANTHER" id="PTHR11679">
    <property type="entry name" value="VESICLE PROTEIN SORTING-ASSOCIATED"/>
    <property type="match status" value="1"/>
</dbReference>
<dbReference type="InterPro" id="IPR001619">
    <property type="entry name" value="Sec1-like"/>
</dbReference>
<dbReference type="InterPro" id="IPR036045">
    <property type="entry name" value="Sec1-like_sf"/>
</dbReference>
<gene>
    <name evidence="3" type="ORF">P43SY_005325</name>
</gene>
<proteinExistence type="inferred from homology"/>
<evidence type="ECO:0008006" key="5">
    <source>
        <dbReference type="Google" id="ProtNLM"/>
    </source>
</evidence>
<dbReference type="Pfam" id="PF00995">
    <property type="entry name" value="Sec1"/>
    <property type="match status" value="1"/>
</dbReference>
<dbReference type="AlphaFoldDB" id="A0AAD5LNE8"/>
<evidence type="ECO:0000256" key="2">
    <source>
        <dbReference type="SAM" id="MobiDB-lite"/>
    </source>
</evidence>